<dbReference type="EnsemblMetazoa" id="XM_011411607.1">
    <property type="protein sequence ID" value="XP_011409909.1"/>
    <property type="gene ID" value="LOC105316591"/>
</dbReference>
<dbReference type="InterPro" id="IPR001828">
    <property type="entry name" value="ANF_lig-bd_rcpt"/>
</dbReference>
<dbReference type="GO" id="GO:0004965">
    <property type="term" value="F:G protein-coupled GABA receptor activity"/>
    <property type="evidence" value="ECO:0007669"/>
    <property type="project" value="InterPro"/>
</dbReference>
<evidence type="ECO:0000256" key="9">
    <source>
        <dbReference type="SAM" id="Phobius"/>
    </source>
</evidence>
<evidence type="ECO:0000256" key="3">
    <source>
        <dbReference type="ARBA" id="ARBA00022989"/>
    </source>
</evidence>
<sequence length="646" mass="72968">MFLSVLLLFMVTGEVVGPRKLYILFVVSRTGSFVSSGVIPMVDYAIQEINNRSSILSNYTISYEEVLDSKCHGRTATNLFMDKFFDNPKLTYIVLVGCGCSVATIPVAQLSHYWNVPHITIASAASILGDKSRFQSLFQILPTIDGIPYTLTVFAKRLGWRQLAVITQQESLFIGMTHKLNLLFQESGLILDDSITIETGKPLPKERLFKWENGSSQRIIVLFTYSAFSYQIMCEAYKRKMFSPKYVWIFYDSPKIDWFDPNITRSCKPPEIDRILNGSLLLLPEAYSPSTNSSYISSSGMSPSRFTKLHRYLLRQPQYQGLPLVGIEGSGYDAIWAMSLGLEEASRRIAVGNDSGCKLLQGELVPLEEFTYDNPKMGCVLQKSIASVKFNGITGPFEFNKNRTRIGNTIIIYQFSVNENGIRTLRKPMVRVVNRDGIRNSILFFIEPLSTLWGKIPYDGYAEKKIREYNSAFVTVFTLLASAGVMFAGVCLAFTIIFRKKKIVKLSSPNLNYLLILGSVILYSHMYLIVYYFTGYDEIAKQSILCNLSVWSLSFGYSLCFSVILAKSGRVYYIFANPSSKKKSIKDWMLFIIVALLTGIDVLLLIIETSTRSTRVKTKIVPDTQQFEVAALVSDKVYFIISIIIH</sequence>
<feature type="signal peptide" evidence="10">
    <location>
        <begin position="1"/>
        <end position="17"/>
    </location>
</feature>
<dbReference type="GO" id="GO:0007214">
    <property type="term" value="P:gamma-aminobutyric acid signaling pathway"/>
    <property type="evidence" value="ECO:0007669"/>
    <property type="project" value="TreeGrafter"/>
</dbReference>
<dbReference type="PRINTS" id="PR01176">
    <property type="entry name" value="GABABRECEPTR"/>
</dbReference>
<feature type="transmembrane region" description="Helical" evidence="9">
    <location>
        <begin position="510"/>
        <end position="534"/>
    </location>
</feature>
<dbReference type="Gene3D" id="3.40.50.2300">
    <property type="match status" value="2"/>
</dbReference>
<feature type="transmembrane region" description="Helical" evidence="9">
    <location>
        <begin position="554"/>
        <end position="576"/>
    </location>
</feature>
<dbReference type="KEGG" id="aqu:105316591"/>
<dbReference type="Proteomes" id="UP000007879">
    <property type="component" value="Unassembled WGS sequence"/>
</dbReference>
<feature type="transmembrane region" description="Helical" evidence="9">
    <location>
        <begin position="472"/>
        <end position="498"/>
    </location>
</feature>
<evidence type="ECO:0000256" key="7">
    <source>
        <dbReference type="ARBA" id="ARBA00023180"/>
    </source>
</evidence>
<dbReference type="InterPro" id="IPR028082">
    <property type="entry name" value="Peripla_BP_I"/>
</dbReference>
<keyword evidence="5 9" id="KW-0472">Membrane</keyword>
<evidence type="ECO:0000259" key="11">
    <source>
        <dbReference type="PROSITE" id="PS50259"/>
    </source>
</evidence>
<feature type="transmembrane region" description="Helical" evidence="9">
    <location>
        <begin position="588"/>
        <end position="607"/>
    </location>
</feature>
<evidence type="ECO:0000256" key="8">
    <source>
        <dbReference type="ARBA" id="ARBA00023224"/>
    </source>
</evidence>
<evidence type="ECO:0000313" key="13">
    <source>
        <dbReference type="Proteomes" id="UP000007879"/>
    </source>
</evidence>
<dbReference type="GeneID" id="105316591"/>
<evidence type="ECO:0000256" key="4">
    <source>
        <dbReference type="ARBA" id="ARBA00023040"/>
    </source>
</evidence>
<dbReference type="PANTHER" id="PTHR10519">
    <property type="entry name" value="GABA-B RECEPTOR"/>
    <property type="match status" value="1"/>
</dbReference>
<comment type="subcellular location">
    <subcellularLocation>
        <location evidence="1">Membrane</location>
        <topology evidence="1">Multi-pass membrane protein</topology>
    </subcellularLocation>
</comment>
<dbReference type="PRINTS" id="PR00248">
    <property type="entry name" value="GPCRMGR"/>
</dbReference>
<reference evidence="12" key="2">
    <citation type="submission" date="2024-06" db="UniProtKB">
        <authorList>
            <consortium name="EnsemblMetazoa"/>
        </authorList>
    </citation>
    <scope>IDENTIFICATION</scope>
</reference>
<reference evidence="13" key="1">
    <citation type="journal article" date="2010" name="Nature">
        <title>The Amphimedon queenslandica genome and the evolution of animal complexity.</title>
        <authorList>
            <person name="Srivastava M."/>
            <person name="Simakov O."/>
            <person name="Chapman J."/>
            <person name="Fahey B."/>
            <person name="Gauthier M.E."/>
            <person name="Mitros T."/>
            <person name="Richards G.S."/>
            <person name="Conaco C."/>
            <person name="Dacre M."/>
            <person name="Hellsten U."/>
            <person name="Larroux C."/>
            <person name="Putnam N.H."/>
            <person name="Stanke M."/>
            <person name="Adamska M."/>
            <person name="Darling A."/>
            <person name="Degnan S.M."/>
            <person name="Oakley T.H."/>
            <person name="Plachetzki D.C."/>
            <person name="Zhai Y."/>
            <person name="Adamski M."/>
            <person name="Calcino A."/>
            <person name="Cummins S.F."/>
            <person name="Goodstein D.M."/>
            <person name="Harris C."/>
            <person name="Jackson D.J."/>
            <person name="Leys S.P."/>
            <person name="Shu S."/>
            <person name="Woodcroft B.J."/>
            <person name="Vervoort M."/>
            <person name="Kosik K.S."/>
            <person name="Manning G."/>
            <person name="Degnan B.M."/>
            <person name="Rokhsar D.S."/>
        </authorList>
    </citation>
    <scope>NUCLEOTIDE SEQUENCE [LARGE SCALE GENOMIC DNA]</scope>
</reference>
<keyword evidence="8" id="KW-0807">Transducer</keyword>
<evidence type="ECO:0000256" key="6">
    <source>
        <dbReference type="ARBA" id="ARBA00023170"/>
    </source>
</evidence>
<protein>
    <recommendedName>
        <fullName evidence="11">G-protein coupled receptors family 3 profile domain-containing protein</fullName>
    </recommendedName>
</protein>
<dbReference type="Pfam" id="PF01094">
    <property type="entry name" value="ANF_receptor"/>
    <property type="match status" value="1"/>
</dbReference>
<keyword evidence="3 9" id="KW-1133">Transmembrane helix</keyword>
<proteinExistence type="predicted"/>
<dbReference type="Pfam" id="PF00003">
    <property type="entry name" value="7tm_3"/>
    <property type="match status" value="1"/>
</dbReference>
<dbReference type="RefSeq" id="XP_011409909.1">
    <property type="nucleotide sequence ID" value="XM_011411607.1"/>
</dbReference>
<dbReference type="AlphaFoldDB" id="A0AAN0IV30"/>
<evidence type="ECO:0000256" key="1">
    <source>
        <dbReference type="ARBA" id="ARBA00004141"/>
    </source>
</evidence>
<evidence type="ECO:0000256" key="2">
    <source>
        <dbReference type="ARBA" id="ARBA00022692"/>
    </source>
</evidence>
<keyword evidence="4" id="KW-0297">G-protein coupled receptor</keyword>
<keyword evidence="13" id="KW-1185">Reference proteome</keyword>
<accession>A0AAN0IV30</accession>
<evidence type="ECO:0000313" key="12">
    <source>
        <dbReference type="EnsemblMetazoa" id="XP_011409909.1"/>
    </source>
</evidence>
<dbReference type="SUPFAM" id="SSF53822">
    <property type="entry name" value="Periplasmic binding protein-like I"/>
    <property type="match status" value="1"/>
</dbReference>
<name>A0AAN0IV30_AMPQE</name>
<dbReference type="PANTHER" id="PTHR10519:SF20">
    <property type="entry name" value="G-PROTEIN COUPLED RECEPTOR 156-RELATED"/>
    <property type="match status" value="1"/>
</dbReference>
<evidence type="ECO:0000256" key="10">
    <source>
        <dbReference type="SAM" id="SignalP"/>
    </source>
</evidence>
<dbReference type="InterPro" id="IPR002455">
    <property type="entry name" value="GPCR3_GABA-B"/>
</dbReference>
<feature type="domain" description="G-protein coupled receptors family 3 profile" evidence="11">
    <location>
        <begin position="473"/>
        <end position="607"/>
    </location>
</feature>
<dbReference type="InterPro" id="IPR000337">
    <property type="entry name" value="GPCR_3"/>
</dbReference>
<keyword evidence="6" id="KW-0675">Receptor</keyword>
<keyword evidence="10" id="KW-0732">Signal</keyword>
<dbReference type="PROSITE" id="PS50259">
    <property type="entry name" value="G_PROTEIN_RECEP_F3_4"/>
    <property type="match status" value="1"/>
</dbReference>
<organism evidence="12 13">
    <name type="scientific">Amphimedon queenslandica</name>
    <name type="common">Sponge</name>
    <dbReference type="NCBI Taxonomy" id="400682"/>
    <lineage>
        <taxon>Eukaryota</taxon>
        <taxon>Metazoa</taxon>
        <taxon>Porifera</taxon>
        <taxon>Demospongiae</taxon>
        <taxon>Heteroscleromorpha</taxon>
        <taxon>Haplosclerida</taxon>
        <taxon>Niphatidae</taxon>
        <taxon>Amphimedon</taxon>
    </lineage>
</organism>
<dbReference type="InterPro" id="IPR017978">
    <property type="entry name" value="GPCR_3_C"/>
</dbReference>
<dbReference type="GO" id="GO:0038039">
    <property type="term" value="C:G protein-coupled receptor heterodimeric complex"/>
    <property type="evidence" value="ECO:0007669"/>
    <property type="project" value="TreeGrafter"/>
</dbReference>
<keyword evidence="7" id="KW-0325">Glycoprotein</keyword>
<evidence type="ECO:0000256" key="5">
    <source>
        <dbReference type="ARBA" id="ARBA00023136"/>
    </source>
</evidence>
<feature type="chain" id="PRO_5042924258" description="G-protein coupled receptors family 3 profile domain-containing protein" evidence="10">
    <location>
        <begin position="18"/>
        <end position="646"/>
    </location>
</feature>
<keyword evidence="2 9" id="KW-0812">Transmembrane</keyword>